<dbReference type="GO" id="GO:0016651">
    <property type="term" value="F:oxidoreductase activity, acting on NAD(P)H"/>
    <property type="evidence" value="ECO:0007669"/>
    <property type="project" value="InterPro"/>
</dbReference>
<evidence type="ECO:0000256" key="1">
    <source>
        <dbReference type="ARBA" id="ARBA00008072"/>
    </source>
</evidence>
<dbReference type="EMBL" id="QGMH01000209">
    <property type="protein sequence ID" value="TVY23020.1"/>
    <property type="molecule type" value="Genomic_DNA"/>
</dbReference>
<dbReference type="AlphaFoldDB" id="A0A8H8TW79"/>
<dbReference type="Gene3D" id="3.40.50.720">
    <property type="entry name" value="NAD(P)-binding Rossmann-like Domain"/>
    <property type="match status" value="1"/>
</dbReference>
<dbReference type="PANTHER" id="PTHR45348:SF3">
    <property type="entry name" value="ENOYL REDUCTASE (ER) DOMAIN-CONTAINING PROTEIN"/>
    <property type="match status" value="1"/>
</dbReference>
<dbReference type="OrthoDB" id="9992527at2759"/>
<dbReference type="SUPFAM" id="SSF51735">
    <property type="entry name" value="NAD(P)-binding Rossmann-fold domains"/>
    <property type="match status" value="1"/>
</dbReference>
<proteinExistence type="inferred from homology"/>
<dbReference type="Proteomes" id="UP000431533">
    <property type="component" value="Unassembled WGS sequence"/>
</dbReference>
<dbReference type="RefSeq" id="XP_031001808.1">
    <property type="nucleotide sequence ID" value="XM_031153159.1"/>
</dbReference>
<organism evidence="4 5">
    <name type="scientific">Lachnellula hyalina</name>
    <dbReference type="NCBI Taxonomy" id="1316788"/>
    <lineage>
        <taxon>Eukaryota</taxon>
        <taxon>Fungi</taxon>
        <taxon>Dikarya</taxon>
        <taxon>Ascomycota</taxon>
        <taxon>Pezizomycotina</taxon>
        <taxon>Leotiomycetes</taxon>
        <taxon>Helotiales</taxon>
        <taxon>Lachnaceae</taxon>
        <taxon>Lachnellula</taxon>
    </lineage>
</organism>
<feature type="domain" description="Enoyl reductase (ER)" evidence="3">
    <location>
        <begin position="14"/>
        <end position="353"/>
    </location>
</feature>
<dbReference type="InterPro" id="IPR036291">
    <property type="entry name" value="NAD(P)-bd_dom_sf"/>
</dbReference>
<evidence type="ECO:0000259" key="3">
    <source>
        <dbReference type="SMART" id="SM00829"/>
    </source>
</evidence>
<dbReference type="SMART" id="SM00829">
    <property type="entry name" value="PKS_ER"/>
    <property type="match status" value="1"/>
</dbReference>
<protein>
    <submittedName>
        <fullName evidence="4">Enoyl reductase</fullName>
    </submittedName>
</protein>
<dbReference type="GeneID" id="41988437"/>
<accession>A0A8H8TW79</accession>
<name>A0A8H8TW79_9HELO</name>
<evidence type="ECO:0000313" key="5">
    <source>
        <dbReference type="Proteomes" id="UP000431533"/>
    </source>
</evidence>
<dbReference type="InterPro" id="IPR047122">
    <property type="entry name" value="Trans-enoyl_RdTase-like"/>
</dbReference>
<comment type="caution">
    <text evidence="4">The sequence shown here is derived from an EMBL/GenBank/DDBJ whole genome shotgun (WGS) entry which is preliminary data.</text>
</comment>
<evidence type="ECO:0000256" key="2">
    <source>
        <dbReference type="ARBA" id="ARBA00023002"/>
    </source>
</evidence>
<dbReference type="Pfam" id="PF00107">
    <property type="entry name" value="ADH_zinc_N"/>
    <property type="match status" value="1"/>
</dbReference>
<reference evidence="4 5" key="1">
    <citation type="submission" date="2018-05" db="EMBL/GenBank/DDBJ databases">
        <title>Genome sequencing and assembly of the regulated plant pathogen Lachnellula willkommii and related sister species for the development of diagnostic species identification markers.</title>
        <authorList>
            <person name="Giroux E."/>
            <person name="Bilodeau G."/>
        </authorList>
    </citation>
    <scope>NUCLEOTIDE SEQUENCE [LARGE SCALE GENOMIC DNA]</scope>
    <source>
        <strain evidence="4 5">CBS 185.66</strain>
    </source>
</reference>
<keyword evidence="5" id="KW-1185">Reference proteome</keyword>
<evidence type="ECO:0000313" key="4">
    <source>
        <dbReference type="EMBL" id="TVY23020.1"/>
    </source>
</evidence>
<dbReference type="InterPro" id="IPR013149">
    <property type="entry name" value="ADH-like_C"/>
</dbReference>
<dbReference type="CDD" id="cd08249">
    <property type="entry name" value="enoyl_reductase_like"/>
    <property type="match status" value="1"/>
</dbReference>
<dbReference type="SUPFAM" id="SSF50129">
    <property type="entry name" value="GroES-like"/>
    <property type="match status" value="1"/>
</dbReference>
<comment type="similarity">
    <text evidence="1">Belongs to the zinc-containing alcohol dehydrogenase family.</text>
</comment>
<dbReference type="PANTHER" id="PTHR45348">
    <property type="entry name" value="HYPOTHETICAL OXIDOREDUCTASE (EUROFUNG)"/>
    <property type="match status" value="1"/>
</dbReference>
<dbReference type="InterPro" id="IPR011032">
    <property type="entry name" value="GroES-like_sf"/>
</dbReference>
<dbReference type="Pfam" id="PF08240">
    <property type="entry name" value="ADH_N"/>
    <property type="match status" value="1"/>
</dbReference>
<gene>
    <name evidence="4" type="primary">lovC</name>
    <name evidence="4" type="ORF">LHYA1_G008239</name>
</gene>
<keyword evidence="2" id="KW-0560">Oxidoreductase</keyword>
<sequence>MSTHSAVVTASVRGPLEVIQVPTIKPSTGELLVKVEWTASTPLDLHQNDSGLLVQHPQILGGNIAGTVVELGPEVKNLKLGDKVFGFAWREQKEKAHQELATVPEYLLGKIPSNVTPQAAVTLADNFVTVFHAITTDLRLPLPWPRPTAAPEHAHSPILIWGGASSVGQYALQILKYYNYTNLLTTASPHHHEFLKSLGAKAVFDYRQPDAPAQILATAGAGGVPFILDCIGSQSGSLAPLAKIAGEGSRVAVLLPVIVRDATETEAPEYAMDVRASAAWKEGVDTRGVRTHFYLENEFFKEKLQSEIMPTLLEQGIIKPNKYRIIEGKTLVERAQGAMDALRRKEASGERFVWRISE</sequence>
<dbReference type="InterPro" id="IPR013154">
    <property type="entry name" value="ADH-like_N"/>
</dbReference>
<dbReference type="Gene3D" id="3.90.180.10">
    <property type="entry name" value="Medium-chain alcohol dehydrogenases, catalytic domain"/>
    <property type="match status" value="1"/>
</dbReference>
<dbReference type="InterPro" id="IPR020843">
    <property type="entry name" value="ER"/>
</dbReference>